<dbReference type="Gene3D" id="1.10.520.30">
    <property type="entry name" value="AF1862-like domain"/>
    <property type="match status" value="1"/>
</dbReference>
<sequence length="113" mass="12690">MQTLEQQRAAFAWEKVQRCTSDYKNLAKGAPALIMNNGLMQALAFYQSKGKEHHLSLNRHLCEWLRQRAIVGDASFAGTMAELHQAGSARYRLATEEALAVLKWIRQFAAALA</sequence>
<dbReference type="InterPro" id="IPR023101">
    <property type="entry name" value="AF1862-like_dom_sf"/>
</dbReference>
<keyword evidence="7" id="KW-1185">Reference proteome</keyword>
<keyword evidence="3" id="KW-0963">Cytoplasm</keyword>
<dbReference type="NCBIfam" id="TIGR01881">
    <property type="entry name" value="cas_Cmr5"/>
    <property type="match status" value="1"/>
</dbReference>
<dbReference type="AlphaFoldDB" id="A0A250KWT9"/>
<dbReference type="GO" id="GO:0051607">
    <property type="term" value="P:defense response to virus"/>
    <property type="evidence" value="ECO:0007669"/>
    <property type="project" value="UniProtKB-KW"/>
</dbReference>
<name>A0A250KWT9_9GAMM</name>
<organism evidence="6 7">
    <name type="scientific">Methylocaldum marinum</name>
    <dbReference type="NCBI Taxonomy" id="1432792"/>
    <lineage>
        <taxon>Bacteria</taxon>
        <taxon>Pseudomonadati</taxon>
        <taxon>Pseudomonadota</taxon>
        <taxon>Gammaproteobacteria</taxon>
        <taxon>Methylococcales</taxon>
        <taxon>Methylococcaceae</taxon>
        <taxon>Methylocaldum</taxon>
    </lineage>
</organism>
<dbReference type="GO" id="GO:0005737">
    <property type="term" value="C:cytoplasm"/>
    <property type="evidence" value="ECO:0007669"/>
    <property type="project" value="UniProtKB-SubCell"/>
</dbReference>
<dbReference type="Pfam" id="PF09701">
    <property type="entry name" value="Cas_Cmr5"/>
    <property type="match status" value="1"/>
</dbReference>
<evidence type="ECO:0000256" key="3">
    <source>
        <dbReference type="ARBA" id="ARBA00022490"/>
    </source>
</evidence>
<dbReference type="RefSeq" id="WP_119631305.1">
    <property type="nucleotide sequence ID" value="NZ_AP017928.1"/>
</dbReference>
<comment type="subcellular location">
    <subcellularLocation>
        <location evidence="1">Cytoplasm</location>
    </subcellularLocation>
</comment>
<reference evidence="6 7" key="1">
    <citation type="submission" date="2016-12" db="EMBL/GenBank/DDBJ databases">
        <title>Genome sequencing of Methylocaldum marinum.</title>
        <authorList>
            <person name="Takeuchi M."/>
            <person name="Kamagata Y."/>
            <person name="Hiraoka S."/>
            <person name="Oshima K."/>
            <person name="Hattori M."/>
            <person name="Iwasaki W."/>
        </authorList>
    </citation>
    <scope>NUCLEOTIDE SEQUENCE [LARGE SCALE GENOMIC DNA]</scope>
    <source>
        <strain evidence="6 7">S8</strain>
    </source>
</reference>
<accession>A0A250KWT9</accession>
<dbReference type="Proteomes" id="UP000266313">
    <property type="component" value="Chromosome"/>
</dbReference>
<dbReference type="InterPro" id="IPR010160">
    <property type="entry name" value="CRISPR-assoc_prot_Cmr5"/>
</dbReference>
<proteinExistence type="inferred from homology"/>
<evidence type="ECO:0000256" key="2">
    <source>
        <dbReference type="ARBA" id="ARBA00006161"/>
    </source>
</evidence>
<evidence type="ECO:0000313" key="7">
    <source>
        <dbReference type="Proteomes" id="UP000266313"/>
    </source>
</evidence>
<dbReference type="OrthoDB" id="7063129at2"/>
<gene>
    <name evidence="6" type="ORF">sS8_4132</name>
</gene>
<dbReference type="KEGG" id="mmai:sS8_4132"/>
<protein>
    <recommendedName>
        <fullName evidence="5">CRISPR type III-B/RAMP module-associated protein Cmr5</fullName>
    </recommendedName>
</protein>
<evidence type="ECO:0000256" key="5">
    <source>
        <dbReference type="ARBA" id="ARBA00030001"/>
    </source>
</evidence>
<evidence type="ECO:0000256" key="4">
    <source>
        <dbReference type="ARBA" id="ARBA00023118"/>
    </source>
</evidence>
<dbReference type="EMBL" id="AP017928">
    <property type="protein sequence ID" value="BBA36062.1"/>
    <property type="molecule type" value="Genomic_DNA"/>
</dbReference>
<keyword evidence="4" id="KW-0051">Antiviral defense</keyword>
<comment type="similarity">
    <text evidence="2">Belongs to the CRISPR system Cmr5 family.</text>
</comment>
<evidence type="ECO:0000313" key="6">
    <source>
        <dbReference type="EMBL" id="BBA36062.1"/>
    </source>
</evidence>
<evidence type="ECO:0000256" key="1">
    <source>
        <dbReference type="ARBA" id="ARBA00004496"/>
    </source>
</evidence>
<dbReference type="SUPFAM" id="SSF158568">
    <property type="entry name" value="AF1862-like"/>
    <property type="match status" value="1"/>
</dbReference>